<proteinExistence type="predicted"/>
<dbReference type="EMBL" id="BKCJ010341177">
    <property type="protein sequence ID" value="GEZ91310.1"/>
    <property type="molecule type" value="Genomic_DNA"/>
</dbReference>
<feature type="region of interest" description="Disordered" evidence="1">
    <location>
        <begin position="317"/>
        <end position="339"/>
    </location>
</feature>
<sequence length="524" mass="61002">NHEVNVSSAFKKSVVPRKQRSITIADNLVPQENVAVELAKSVSIEEQRLQQRDIMTQLTIKRQIEKDVEDMYAEWEQKLKDDEIDDYDMDLSDDKPKGDDDGVGFGVFMYNKSTKPLKSTYLSLTVNPLSLDYIQNLLNEPPVNELMDLMSNPVYTDAHTTLAVANLEGNLEITSYIYQQLQQITSNKFPTKLTSSQSKEARTPINVSEAIKKAIQAKVLIEMKKHLPTYVPNAIAKYVKPRLNNSVCKVMQNNQISLFTIRPPTKVDDLSEMDLKLKLLNRMHQNKSYETQNMHQKLYGTLYESITLDQEALDAQDAEQSFNKRSHDDWDPLNDREGKTRKKERRMLVNILLDRQRKTKPLWFQLKKTLPLINPTTKKKIIFKLIPIQDGSQRTKKLKELIREDELTITDLEGVGLEKLKKQYKHYVELEYHVDQLKATVLTEAQWNNGKRDVSKPRSFKIHMSKSTKPHLSFYNNDFYYLVNLRTREKYATSLTKHFALRYPDGWSKKIHCYQIKALNGIHH</sequence>
<organism evidence="2">
    <name type="scientific">Tanacetum cinerariifolium</name>
    <name type="common">Dalmatian daisy</name>
    <name type="synonym">Chrysanthemum cinerariifolium</name>
    <dbReference type="NCBI Taxonomy" id="118510"/>
    <lineage>
        <taxon>Eukaryota</taxon>
        <taxon>Viridiplantae</taxon>
        <taxon>Streptophyta</taxon>
        <taxon>Embryophyta</taxon>
        <taxon>Tracheophyta</taxon>
        <taxon>Spermatophyta</taxon>
        <taxon>Magnoliopsida</taxon>
        <taxon>eudicotyledons</taxon>
        <taxon>Gunneridae</taxon>
        <taxon>Pentapetalae</taxon>
        <taxon>asterids</taxon>
        <taxon>campanulids</taxon>
        <taxon>Asterales</taxon>
        <taxon>Asteraceae</taxon>
        <taxon>Asteroideae</taxon>
        <taxon>Anthemideae</taxon>
        <taxon>Anthemidinae</taxon>
        <taxon>Tanacetum</taxon>
    </lineage>
</organism>
<feature type="compositionally biased region" description="Basic and acidic residues" evidence="1">
    <location>
        <begin position="325"/>
        <end position="338"/>
    </location>
</feature>
<evidence type="ECO:0000313" key="2">
    <source>
        <dbReference type="EMBL" id="GEZ91310.1"/>
    </source>
</evidence>
<dbReference type="AlphaFoldDB" id="A0A699IWF9"/>
<evidence type="ECO:0000256" key="1">
    <source>
        <dbReference type="SAM" id="MobiDB-lite"/>
    </source>
</evidence>
<protein>
    <submittedName>
        <fullName evidence="2">Uncharacterized protein</fullName>
    </submittedName>
</protein>
<name>A0A699IWF9_TANCI</name>
<gene>
    <name evidence="2" type="ORF">Tci_563283</name>
</gene>
<comment type="caution">
    <text evidence="2">The sequence shown here is derived from an EMBL/GenBank/DDBJ whole genome shotgun (WGS) entry which is preliminary data.</text>
</comment>
<accession>A0A699IWF9</accession>
<feature type="non-terminal residue" evidence="2">
    <location>
        <position position="1"/>
    </location>
</feature>
<reference evidence="2" key="1">
    <citation type="journal article" date="2019" name="Sci. Rep.">
        <title>Draft genome of Tanacetum cinerariifolium, the natural source of mosquito coil.</title>
        <authorList>
            <person name="Yamashiro T."/>
            <person name="Shiraishi A."/>
            <person name="Satake H."/>
            <person name="Nakayama K."/>
        </authorList>
    </citation>
    <scope>NUCLEOTIDE SEQUENCE</scope>
</reference>